<feature type="region of interest" description="Disordered" evidence="1">
    <location>
        <begin position="596"/>
        <end position="630"/>
    </location>
</feature>
<feature type="region of interest" description="Disordered" evidence="1">
    <location>
        <begin position="445"/>
        <end position="512"/>
    </location>
</feature>
<feature type="region of interest" description="Disordered" evidence="1">
    <location>
        <begin position="366"/>
        <end position="418"/>
    </location>
</feature>
<feature type="compositionally biased region" description="Gly residues" evidence="1">
    <location>
        <begin position="611"/>
        <end position="623"/>
    </location>
</feature>
<dbReference type="AlphaFoldDB" id="A0AAE1CF62"/>
<dbReference type="EMBL" id="JAULSO010000001">
    <property type="protein sequence ID" value="KAK3692306.1"/>
    <property type="molecule type" value="Genomic_DNA"/>
</dbReference>
<name>A0AAE1CF62_9PEZI</name>
<feature type="compositionally biased region" description="Basic residues" evidence="1">
    <location>
        <begin position="118"/>
        <end position="127"/>
    </location>
</feature>
<feature type="region of interest" description="Disordered" evidence="1">
    <location>
        <begin position="1"/>
        <end position="68"/>
    </location>
</feature>
<feature type="compositionally biased region" description="Low complexity" evidence="1">
    <location>
        <begin position="448"/>
        <end position="478"/>
    </location>
</feature>
<comment type="caution">
    <text evidence="2">The sequence shown here is derived from an EMBL/GenBank/DDBJ whole genome shotgun (WGS) entry which is preliminary data.</text>
</comment>
<evidence type="ECO:0000256" key="1">
    <source>
        <dbReference type="SAM" id="MobiDB-lite"/>
    </source>
</evidence>
<evidence type="ECO:0000313" key="2">
    <source>
        <dbReference type="EMBL" id="KAK3692306.1"/>
    </source>
</evidence>
<sequence length="643" mass="68981">MFLHSGASLHGHEYSNRRSASSSSPQPPHTLRSPPLRSSTSGPIKSPLITTSVAGQMAPVRRKRAVSELPRAPSPIVRFQNLDEEGSVSEMNEDAGSESDFSDTTAAMSMDGVGGRPLPRRRRHRTQRKSTTYFLGYPAPKPFSKKKLAQKVLPRLLLQLQKVSEDGRSRPVLEVFPSSRIAGPVIAPRLAKRFPGIIGVKRQLGYDDVVLIRRDDSESVTDAESDCDESLEKGMLLAIYSPLKNSDDAEIVLDDGTVWLARPTANGSYDFVHVDEQGNTTTARWARRNPTSSSAAYLPTDTYATATSPSTPPQSRFTFSIINPLSRRHPVLASLTQSTLDVHEAYTSVSPSCSRYPPMRPITNRTSSMTTIPQSAPWSRTPSVSRPKLSSVTWTTDGDSDAGDTFSLPTPSAPSKLKHTIDDSTKCLISVTALWVALRSGWSPNYTPPSSSEPAALSPSSSTRASRRNTWSRTTTTSDICGAGRLTPQQLSESETPSQPKSACPSTKGKRYSMPAQLTQAHDSLASVVQPPSRSPTPVLTTIHVGPRRATSTGAAFMQRHLHLPGADSKHHSVGAGHPLGPAILEQLDCRAPAAKAEKAGKEGGSAPSVGIGGVGGGDGGDGGGKKGFRSRLVKWIHRLGAR</sequence>
<reference evidence="2" key="1">
    <citation type="journal article" date="2023" name="Mol. Phylogenet. Evol.">
        <title>Genome-scale phylogeny and comparative genomics of the fungal order Sordariales.</title>
        <authorList>
            <person name="Hensen N."/>
            <person name="Bonometti L."/>
            <person name="Westerberg I."/>
            <person name="Brannstrom I.O."/>
            <person name="Guillou S."/>
            <person name="Cros-Aarteil S."/>
            <person name="Calhoun S."/>
            <person name="Haridas S."/>
            <person name="Kuo A."/>
            <person name="Mondo S."/>
            <person name="Pangilinan J."/>
            <person name="Riley R."/>
            <person name="LaButti K."/>
            <person name="Andreopoulos B."/>
            <person name="Lipzen A."/>
            <person name="Chen C."/>
            <person name="Yan M."/>
            <person name="Daum C."/>
            <person name="Ng V."/>
            <person name="Clum A."/>
            <person name="Steindorff A."/>
            <person name="Ohm R.A."/>
            <person name="Martin F."/>
            <person name="Silar P."/>
            <person name="Natvig D.O."/>
            <person name="Lalanne C."/>
            <person name="Gautier V."/>
            <person name="Ament-Velasquez S.L."/>
            <person name="Kruys A."/>
            <person name="Hutchinson M.I."/>
            <person name="Powell A.J."/>
            <person name="Barry K."/>
            <person name="Miller A.N."/>
            <person name="Grigoriev I.V."/>
            <person name="Debuchy R."/>
            <person name="Gladieux P."/>
            <person name="Hiltunen Thoren M."/>
            <person name="Johannesson H."/>
        </authorList>
    </citation>
    <scope>NUCLEOTIDE SEQUENCE</scope>
    <source>
        <strain evidence="2">CBS 314.62</strain>
    </source>
</reference>
<reference evidence="2" key="2">
    <citation type="submission" date="2023-06" db="EMBL/GenBank/DDBJ databases">
        <authorList>
            <consortium name="Lawrence Berkeley National Laboratory"/>
            <person name="Haridas S."/>
            <person name="Hensen N."/>
            <person name="Bonometti L."/>
            <person name="Westerberg I."/>
            <person name="Brannstrom I.O."/>
            <person name="Guillou S."/>
            <person name="Cros-Aarteil S."/>
            <person name="Calhoun S."/>
            <person name="Kuo A."/>
            <person name="Mondo S."/>
            <person name="Pangilinan J."/>
            <person name="Riley R."/>
            <person name="Labutti K."/>
            <person name="Andreopoulos B."/>
            <person name="Lipzen A."/>
            <person name="Chen C."/>
            <person name="Yanf M."/>
            <person name="Daum C."/>
            <person name="Ng V."/>
            <person name="Clum A."/>
            <person name="Steindorff A."/>
            <person name="Ohm R."/>
            <person name="Martin F."/>
            <person name="Silar P."/>
            <person name="Natvig D."/>
            <person name="Lalanne C."/>
            <person name="Gautier V."/>
            <person name="Ament-Velasquez S.L."/>
            <person name="Kruys A."/>
            <person name="Hutchinson M.I."/>
            <person name="Powell A.J."/>
            <person name="Barry K."/>
            <person name="Miller A.N."/>
            <person name="Grigoriev I.V."/>
            <person name="Debuchy R."/>
            <person name="Gladieux P."/>
            <person name="Thoren M.H."/>
            <person name="Johannesson H."/>
        </authorList>
    </citation>
    <scope>NUCLEOTIDE SEQUENCE</scope>
    <source>
        <strain evidence="2">CBS 314.62</strain>
    </source>
</reference>
<proteinExistence type="predicted"/>
<protein>
    <submittedName>
        <fullName evidence="2">Uncharacterized protein</fullName>
    </submittedName>
</protein>
<keyword evidence="3" id="KW-1185">Reference proteome</keyword>
<feature type="compositionally biased region" description="Polar residues" evidence="1">
    <location>
        <begin position="487"/>
        <end position="505"/>
    </location>
</feature>
<accession>A0AAE1CF62</accession>
<evidence type="ECO:0000313" key="3">
    <source>
        <dbReference type="Proteomes" id="UP001270362"/>
    </source>
</evidence>
<feature type="compositionally biased region" description="Acidic residues" evidence="1">
    <location>
        <begin position="82"/>
        <end position="101"/>
    </location>
</feature>
<organism evidence="2 3">
    <name type="scientific">Podospora appendiculata</name>
    <dbReference type="NCBI Taxonomy" id="314037"/>
    <lineage>
        <taxon>Eukaryota</taxon>
        <taxon>Fungi</taxon>
        <taxon>Dikarya</taxon>
        <taxon>Ascomycota</taxon>
        <taxon>Pezizomycotina</taxon>
        <taxon>Sordariomycetes</taxon>
        <taxon>Sordariomycetidae</taxon>
        <taxon>Sordariales</taxon>
        <taxon>Podosporaceae</taxon>
        <taxon>Podospora</taxon>
    </lineage>
</organism>
<gene>
    <name evidence="2" type="ORF">B0T22DRAFT_370965</name>
</gene>
<feature type="compositionally biased region" description="Polar residues" evidence="1">
    <location>
        <begin position="36"/>
        <end position="54"/>
    </location>
</feature>
<feature type="region of interest" description="Disordered" evidence="1">
    <location>
        <begin position="82"/>
        <end position="127"/>
    </location>
</feature>
<dbReference type="Proteomes" id="UP001270362">
    <property type="component" value="Unassembled WGS sequence"/>
</dbReference>
<feature type="compositionally biased region" description="Polar residues" evidence="1">
    <location>
        <begin position="366"/>
        <end position="397"/>
    </location>
</feature>